<evidence type="ECO:0000313" key="1">
    <source>
        <dbReference type="EMBL" id="AWD72181.1"/>
    </source>
</evidence>
<organism evidence="1">
    <name type="scientific">Polaromonas sp. H1N</name>
    <dbReference type="NCBI Taxonomy" id="1840283"/>
    <lineage>
        <taxon>Bacteria</taxon>
        <taxon>Pseudomonadati</taxon>
        <taxon>Pseudomonadota</taxon>
        <taxon>Betaproteobacteria</taxon>
        <taxon>Burkholderiales</taxon>
        <taxon>Comamonadaceae</taxon>
        <taxon>Polaromonas</taxon>
    </lineage>
</organism>
<dbReference type="Pfam" id="PF06412">
    <property type="entry name" value="TraD"/>
    <property type="match status" value="1"/>
</dbReference>
<dbReference type="EMBL" id="MG869619">
    <property type="protein sequence ID" value="AWD72181.1"/>
    <property type="molecule type" value="Genomic_DNA"/>
</dbReference>
<dbReference type="AlphaFoldDB" id="A0A2S1FI57"/>
<dbReference type="InterPro" id="IPR009444">
    <property type="entry name" value="Conjugal_tfr_TraD_a-type"/>
</dbReference>
<keyword evidence="1" id="KW-0614">Plasmid</keyword>
<geneLocation type="plasmid" evidence="1">
    <name>pH1NP1</name>
</geneLocation>
<accession>A0A2S1FI57</accession>
<gene>
    <name evidence="1" type="ORF">pH1NP1_p003</name>
</gene>
<reference evidence="1" key="1">
    <citation type="submission" date="2018-01" db="EMBL/GenBank/DDBJ databases">
        <title>Plasmids of psychrophilic Polaromonas spp. isolated from Arctic and Antarctic glaciers.</title>
        <authorList>
            <person name="Dziewit L."/>
            <person name="Ciok A."/>
        </authorList>
    </citation>
    <scope>NUCLEOTIDE SEQUENCE</scope>
    <source>
        <plasmid evidence="1">pH1NP1</plasmid>
    </source>
</reference>
<protein>
    <submittedName>
        <fullName evidence="1">Conjugal transfer protein TraD</fullName>
    </submittedName>
</protein>
<sequence length="142" mass="16143">MQLDAWTVERIAHLKSLKSRTEQQELLVLLSEKKDEPKNDKKLSALIKFEKASVRAAKARQAVNNLLDAEKKSTKEADRKARNHRLIQQGLLIDFAGLEAWDHAELLGALMSTAKSESIPEERRADWKRIGDSLISSKEQKL</sequence>
<name>A0A2S1FI57_9BURK</name>
<proteinExistence type="predicted"/>